<feature type="region of interest" description="Disordered" evidence="1">
    <location>
        <begin position="1"/>
        <end position="61"/>
    </location>
</feature>
<protein>
    <submittedName>
        <fullName evidence="2">Uncharacterized protein</fullName>
    </submittedName>
</protein>
<evidence type="ECO:0000313" key="3">
    <source>
        <dbReference type="Proteomes" id="UP000594638"/>
    </source>
</evidence>
<feature type="compositionally biased region" description="Polar residues" evidence="1">
    <location>
        <begin position="31"/>
        <end position="61"/>
    </location>
</feature>
<gene>
    <name evidence="2" type="ORF">OLEA9_A083475</name>
</gene>
<dbReference type="AlphaFoldDB" id="A0A8S0T172"/>
<name>A0A8S0T172_OLEEU</name>
<evidence type="ECO:0000256" key="1">
    <source>
        <dbReference type="SAM" id="MobiDB-lite"/>
    </source>
</evidence>
<evidence type="ECO:0000313" key="2">
    <source>
        <dbReference type="EMBL" id="CAA2997765.1"/>
    </source>
</evidence>
<sequence length="186" mass="20140">MKPHSDTFRPPKPPDQYTTLKPSFPSIQPILESSLSPSDLTRTSSQNQSFASHKTTGNSIFGDSQPNPIILPLFSHAVNTQTSEAIFDDGGRYLDSGPPHPDGEAIPPMGLSQFGTNLAIHSGIVHMQAGLDFPSIEALKLLQPSNQLGEMITQCQTSIVIPSIHPLHHPSSKACFDRIQKHGSIN</sequence>
<proteinExistence type="predicted"/>
<dbReference type="Gramene" id="OE9A083475T1">
    <property type="protein sequence ID" value="OE9A083475C1"/>
    <property type="gene ID" value="OE9A083475"/>
</dbReference>
<accession>A0A8S0T172</accession>
<keyword evidence="3" id="KW-1185">Reference proteome</keyword>
<reference evidence="2 3" key="1">
    <citation type="submission" date="2019-12" db="EMBL/GenBank/DDBJ databases">
        <authorList>
            <person name="Alioto T."/>
            <person name="Alioto T."/>
            <person name="Gomez Garrido J."/>
        </authorList>
    </citation>
    <scope>NUCLEOTIDE SEQUENCE [LARGE SCALE GENOMIC DNA]</scope>
</reference>
<comment type="caution">
    <text evidence="2">The sequence shown here is derived from an EMBL/GenBank/DDBJ whole genome shotgun (WGS) entry which is preliminary data.</text>
</comment>
<organism evidence="2 3">
    <name type="scientific">Olea europaea subsp. europaea</name>
    <dbReference type="NCBI Taxonomy" id="158383"/>
    <lineage>
        <taxon>Eukaryota</taxon>
        <taxon>Viridiplantae</taxon>
        <taxon>Streptophyta</taxon>
        <taxon>Embryophyta</taxon>
        <taxon>Tracheophyta</taxon>
        <taxon>Spermatophyta</taxon>
        <taxon>Magnoliopsida</taxon>
        <taxon>eudicotyledons</taxon>
        <taxon>Gunneridae</taxon>
        <taxon>Pentapetalae</taxon>
        <taxon>asterids</taxon>
        <taxon>lamiids</taxon>
        <taxon>Lamiales</taxon>
        <taxon>Oleaceae</taxon>
        <taxon>Oleeae</taxon>
        <taxon>Olea</taxon>
    </lineage>
</organism>
<dbReference type="EMBL" id="CACTIH010005567">
    <property type="protein sequence ID" value="CAA2997765.1"/>
    <property type="molecule type" value="Genomic_DNA"/>
</dbReference>
<dbReference type="Proteomes" id="UP000594638">
    <property type="component" value="Unassembled WGS sequence"/>
</dbReference>